<evidence type="ECO:0000256" key="10">
    <source>
        <dbReference type="ARBA" id="ARBA00022989"/>
    </source>
</evidence>
<evidence type="ECO:0000256" key="3">
    <source>
        <dbReference type="ARBA" id="ARBA00004991"/>
    </source>
</evidence>
<evidence type="ECO:0000256" key="13">
    <source>
        <dbReference type="SAM" id="Phobius"/>
    </source>
</evidence>
<comment type="pathway">
    <text evidence="3">Sphingolipid metabolism.</text>
</comment>
<comment type="pathway">
    <text evidence="2">Lipid metabolism; sphingolipid metabolism.</text>
</comment>
<evidence type="ECO:0000256" key="1">
    <source>
        <dbReference type="ARBA" id="ARBA00004141"/>
    </source>
</evidence>
<evidence type="ECO:0000256" key="4">
    <source>
        <dbReference type="ARBA" id="ARBA00006335"/>
    </source>
</evidence>
<evidence type="ECO:0000313" key="16">
    <source>
        <dbReference type="Proteomes" id="UP000237481"/>
    </source>
</evidence>
<dbReference type="InterPro" id="IPR005135">
    <property type="entry name" value="Endo/exonuclease/phosphatase"/>
</dbReference>
<accession>A0A2S4L1R5</accession>
<dbReference type="InterPro" id="IPR036691">
    <property type="entry name" value="Endo/exonu/phosph_ase_sf"/>
</dbReference>
<sequence>MEASRGDANGHELDGRYRHHRADDSPTELNLLSLNCWGLLHVSTLRTPRLLEIGRQIAALSPPPHVVCLQECWVQDDYSAIRDAVRDILPHAKFYHSGVFGGGLAILSRWPIEESSMVPYPLNGRPTAFWRGDWYVGKGVACATLRIGPARGDVVEVFNTHVSPSHAWGSHTVISNRFMLTSQTHAPYESGPDDSYLCHRTAQSWEIAKLLRAASQRGRLVLALGDFNMFPCSLAHRIITARSPVRDVWRVLHPHSSIGPADHPDEMARGLPTPTAEFNLRENGATSDGLYNTWRWNKNRQNKLRAGEPCPVDPEAEDPNGKRLDYIFASNGDVSSGRGWVVESASVALTERHHDLHVSLSDHFAVYATLKLHTLSNSTNPTTATEEDTPGDFDAQLRSSQDFDYDDAAALPVADYDEILDMTHRYTARERSQRRRRFATFYAALAVWIGCLVAVWFSPRNFVSFLLMLLASLGLAAGVVDGLLALLFFSGEIRRLKEFEWEIQNARAAAAVAATGKGDKTEYGRKP</sequence>
<dbReference type="Gene3D" id="3.60.10.10">
    <property type="entry name" value="Endonuclease/exonuclease/phosphatase"/>
    <property type="match status" value="1"/>
</dbReference>
<comment type="subcellular location">
    <subcellularLocation>
        <location evidence="1">Membrane</location>
        <topology evidence="1">Multi-pass membrane protein</topology>
    </subcellularLocation>
</comment>
<keyword evidence="10 13" id="KW-1133">Transmembrane helix</keyword>
<dbReference type="OrthoDB" id="387657at2759"/>
<evidence type="ECO:0000259" key="14">
    <source>
        <dbReference type="Pfam" id="PF03372"/>
    </source>
</evidence>
<comment type="similarity">
    <text evidence="4">Belongs to the neutral sphingomyelinase family.</text>
</comment>
<feature type="transmembrane region" description="Helical" evidence="13">
    <location>
        <begin position="463"/>
        <end position="489"/>
    </location>
</feature>
<evidence type="ECO:0000256" key="6">
    <source>
        <dbReference type="ARBA" id="ARBA00022723"/>
    </source>
</evidence>
<name>A0A2S4L1R5_9HYPO</name>
<keyword evidence="6" id="KW-0479">Metal-binding</keyword>
<feature type="transmembrane region" description="Helical" evidence="13">
    <location>
        <begin position="439"/>
        <end position="457"/>
    </location>
</feature>
<evidence type="ECO:0000256" key="9">
    <source>
        <dbReference type="ARBA" id="ARBA00022919"/>
    </source>
</evidence>
<evidence type="ECO:0000256" key="5">
    <source>
        <dbReference type="ARBA" id="ARBA00022692"/>
    </source>
</evidence>
<dbReference type="AlphaFoldDB" id="A0A2S4L1R5"/>
<dbReference type="GO" id="GO:0016020">
    <property type="term" value="C:membrane"/>
    <property type="evidence" value="ECO:0007669"/>
    <property type="project" value="UniProtKB-SubCell"/>
</dbReference>
<comment type="caution">
    <text evidence="15">The sequence shown here is derived from an EMBL/GenBank/DDBJ whole genome shotgun (WGS) entry which is preliminary data.</text>
</comment>
<keyword evidence="7" id="KW-0378">Hydrolase</keyword>
<evidence type="ECO:0000256" key="8">
    <source>
        <dbReference type="ARBA" id="ARBA00022842"/>
    </source>
</evidence>
<keyword evidence="16" id="KW-1185">Reference proteome</keyword>
<evidence type="ECO:0000256" key="2">
    <source>
        <dbReference type="ARBA" id="ARBA00004760"/>
    </source>
</evidence>
<protein>
    <submittedName>
        <fullName evidence="15">Inositol phosphosphingolipids phospholipase C</fullName>
    </submittedName>
</protein>
<organism evidence="15 16">
    <name type="scientific">Tolypocladium paradoxum</name>
    <dbReference type="NCBI Taxonomy" id="94208"/>
    <lineage>
        <taxon>Eukaryota</taxon>
        <taxon>Fungi</taxon>
        <taxon>Dikarya</taxon>
        <taxon>Ascomycota</taxon>
        <taxon>Pezizomycotina</taxon>
        <taxon>Sordariomycetes</taxon>
        <taxon>Hypocreomycetidae</taxon>
        <taxon>Hypocreales</taxon>
        <taxon>Ophiocordycipitaceae</taxon>
        <taxon>Tolypocladium</taxon>
    </lineage>
</organism>
<feature type="domain" description="Endonuclease/exonuclease/phosphatase" evidence="14">
    <location>
        <begin position="32"/>
        <end position="363"/>
    </location>
</feature>
<dbReference type="GO" id="GO:0046872">
    <property type="term" value="F:metal ion binding"/>
    <property type="evidence" value="ECO:0007669"/>
    <property type="project" value="UniProtKB-KW"/>
</dbReference>
<dbReference type="InterPro" id="IPR038772">
    <property type="entry name" value="Sph/SMPD2-like"/>
</dbReference>
<gene>
    <name evidence="15" type="ORF">TPAR_03420</name>
</gene>
<evidence type="ECO:0000256" key="11">
    <source>
        <dbReference type="ARBA" id="ARBA00023098"/>
    </source>
</evidence>
<reference evidence="15 16" key="1">
    <citation type="submission" date="2018-01" db="EMBL/GenBank/DDBJ databases">
        <title>Harnessing the power of phylogenomics to disentangle the directionality and signatures of interkingdom host jumping in the parasitic fungal genus Tolypocladium.</title>
        <authorList>
            <person name="Quandt C.A."/>
            <person name="Patterson W."/>
            <person name="Spatafora J.W."/>
        </authorList>
    </citation>
    <scope>NUCLEOTIDE SEQUENCE [LARGE SCALE GENOMIC DNA]</scope>
    <source>
        <strain evidence="15 16">NRBC 100945</strain>
    </source>
</reference>
<dbReference type="STRING" id="94208.A0A2S4L1R5"/>
<keyword evidence="12 13" id="KW-0472">Membrane</keyword>
<dbReference type="PANTHER" id="PTHR16320">
    <property type="entry name" value="SPHINGOMYELINASE FAMILY MEMBER"/>
    <property type="match status" value="1"/>
</dbReference>
<keyword evidence="5 13" id="KW-0812">Transmembrane</keyword>
<keyword evidence="8" id="KW-0460">Magnesium</keyword>
<evidence type="ECO:0000256" key="12">
    <source>
        <dbReference type="ARBA" id="ARBA00023136"/>
    </source>
</evidence>
<keyword evidence="11" id="KW-0443">Lipid metabolism</keyword>
<dbReference type="GO" id="GO:0004767">
    <property type="term" value="F:sphingomyelin phosphodiesterase activity"/>
    <property type="evidence" value="ECO:0007669"/>
    <property type="project" value="InterPro"/>
</dbReference>
<evidence type="ECO:0000313" key="15">
    <source>
        <dbReference type="EMBL" id="POR36381.1"/>
    </source>
</evidence>
<dbReference type="EMBL" id="PKSG01000328">
    <property type="protein sequence ID" value="POR36381.1"/>
    <property type="molecule type" value="Genomic_DNA"/>
</dbReference>
<dbReference type="Pfam" id="PF03372">
    <property type="entry name" value="Exo_endo_phos"/>
    <property type="match status" value="1"/>
</dbReference>
<keyword evidence="9" id="KW-0746">Sphingolipid metabolism</keyword>
<dbReference type="SUPFAM" id="SSF56219">
    <property type="entry name" value="DNase I-like"/>
    <property type="match status" value="1"/>
</dbReference>
<dbReference type="PANTHER" id="PTHR16320:SF24">
    <property type="entry name" value="PHOSPHODIESTERASE, PUTATIVE-RELATED"/>
    <property type="match status" value="1"/>
</dbReference>
<evidence type="ECO:0000256" key="7">
    <source>
        <dbReference type="ARBA" id="ARBA00022801"/>
    </source>
</evidence>
<proteinExistence type="inferred from homology"/>
<dbReference type="Proteomes" id="UP000237481">
    <property type="component" value="Unassembled WGS sequence"/>
</dbReference>
<dbReference type="GO" id="GO:0006665">
    <property type="term" value="P:sphingolipid metabolic process"/>
    <property type="evidence" value="ECO:0007669"/>
    <property type="project" value="UniProtKB-KW"/>
</dbReference>